<reference evidence="4 5" key="1">
    <citation type="submission" date="2023-07" db="EMBL/GenBank/DDBJ databases">
        <title>Genomic Encyclopedia of Type Strains, Phase IV (KMG-IV): sequencing the most valuable type-strain genomes for metagenomic binning, comparative biology and taxonomic classification.</title>
        <authorList>
            <person name="Goeker M."/>
        </authorList>
    </citation>
    <scope>NUCLEOTIDE SEQUENCE [LARGE SCALE GENOMIC DNA]</scope>
    <source>
        <strain evidence="4 5">DSM 15561</strain>
    </source>
</reference>
<dbReference type="Proteomes" id="UP001235094">
    <property type="component" value="Unassembled WGS sequence"/>
</dbReference>
<dbReference type="Gene3D" id="3.30.9.10">
    <property type="entry name" value="D-Amino Acid Oxidase, subunit A, domain 2"/>
    <property type="match status" value="1"/>
</dbReference>
<keyword evidence="1 4" id="KW-0560">Oxidoreductase</keyword>
<dbReference type="RefSeq" id="WP_306889900.1">
    <property type="nucleotide sequence ID" value="NZ_JAUSVR010000005.1"/>
</dbReference>
<proteinExistence type="predicted"/>
<feature type="transmembrane region" description="Helical" evidence="2">
    <location>
        <begin position="30"/>
        <end position="48"/>
    </location>
</feature>
<evidence type="ECO:0000259" key="3">
    <source>
        <dbReference type="Pfam" id="PF01266"/>
    </source>
</evidence>
<sequence length="437" mass="46565">MNSHSVAANAARAAAGDGQPLARNDAASDIIVIGAGIVGLAAAFHLLGEGRRVRLLERNGVAEGASYGNAGAFAFTDILPLASPGILRKAPAWLLDPLGPLSIPPSYLPRILPWLIRFGRAGLPDRYRHSLLVQARLMRLAATAMDAMVDAAGLRPLVRRDGNLQLYESEGEWQAALPGWEARASEGIRFEHARGERLAELQPGLSPRFTVGTFTPHWQTVADPYRFAMALFDAVIARGGAITHGEAVRLEPGPDGVRIHLADGSRRLAGQVVLAGGAWSRPLAKGLGDRLPLETERGYNTTLAPEAFDLRRQLTFGGHGFVVSPLVTGIRVGGAVELGGLAAPPNFRRSEAMLKKAAAFLPGLRTEGGRQWMGFRPSMPDSLPVIGPSTADPRVFYAFGHGHLGLTQSAATGRLIAELASGRPPSIPIDSFRPDRF</sequence>
<accession>A0ABU0LR92</accession>
<keyword evidence="5" id="KW-1185">Reference proteome</keyword>
<dbReference type="SUPFAM" id="SSF54373">
    <property type="entry name" value="FAD-linked reductases, C-terminal domain"/>
    <property type="match status" value="1"/>
</dbReference>
<comment type="caution">
    <text evidence="4">The sequence shown here is derived from an EMBL/GenBank/DDBJ whole genome shotgun (WGS) entry which is preliminary data.</text>
</comment>
<evidence type="ECO:0000313" key="5">
    <source>
        <dbReference type="Proteomes" id="UP001235094"/>
    </source>
</evidence>
<keyword evidence="2" id="KW-0812">Transmembrane</keyword>
<keyword evidence="2" id="KW-0472">Membrane</keyword>
<keyword evidence="2" id="KW-1133">Transmembrane helix</keyword>
<dbReference type="EC" id="1.4.99.-" evidence="4"/>
<dbReference type="SUPFAM" id="SSF51905">
    <property type="entry name" value="FAD/NAD(P)-binding domain"/>
    <property type="match status" value="1"/>
</dbReference>
<evidence type="ECO:0000256" key="1">
    <source>
        <dbReference type="ARBA" id="ARBA00023002"/>
    </source>
</evidence>
<gene>
    <name evidence="4" type="ORF">QOZ99_002105</name>
</gene>
<protein>
    <submittedName>
        <fullName evidence="4">D-amino-acid dehydrogenase</fullName>
        <ecNumber evidence="4">1.4.99.-</ecNumber>
    </submittedName>
</protein>
<dbReference type="InterPro" id="IPR036188">
    <property type="entry name" value="FAD/NAD-bd_sf"/>
</dbReference>
<dbReference type="GO" id="GO:0016491">
    <property type="term" value="F:oxidoreductase activity"/>
    <property type="evidence" value="ECO:0007669"/>
    <property type="project" value="UniProtKB-KW"/>
</dbReference>
<evidence type="ECO:0000313" key="4">
    <source>
        <dbReference type="EMBL" id="MDQ0511209.1"/>
    </source>
</evidence>
<dbReference type="Pfam" id="PF01266">
    <property type="entry name" value="DAO"/>
    <property type="match status" value="1"/>
</dbReference>
<dbReference type="PANTHER" id="PTHR13847">
    <property type="entry name" value="SARCOSINE DEHYDROGENASE-RELATED"/>
    <property type="match status" value="1"/>
</dbReference>
<feature type="domain" description="FAD dependent oxidoreductase" evidence="3">
    <location>
        <begin position="29"/>
        <end position="419"/>
    </location>
</feature>
<name>A0ABU0LR92_9HYPH</name>
<dbReference type="PANTHER" id="PTHR13847:SF289">
    <property type="entry name" value="GLYCINE OXIDASE"/>
    <property type="match status" value="1"/>
</dbReference>
<evidence type="ECO:0000256" key="2">
    <source>
        <dbReference type="SAM" id="Phobius"/>
    </source>
</evidence>
<dbReference type="Gene3D" id="3.50.50.60">
    <property type="entry name" value="FAD/NAD(P)-binding domain"/>
    <property type="match status" value="2"/>
</dbReference>
<organism evidence="4 5">
    <name type="scientific">Ancylobacter amanitiformis</name>
    <dbReference type="NCBI Taxonomy" id="217069"/>
    <lineage>
        <taxon>Bacteria</taxon>
        <taxon>Pseudomonadati</taxon>
        <taxon>Pseudomonadota</taxon>
        <taxon>Alphaproteobacteria</taxon>
        <taxon>Hyphomicrobiales</taxon>
        <taxon>Xanthobacteraceae</taxon>
        <taxon>Ancylobacter</taxon>
    </lineage>
</organism>
<dbReference type="EMBL" id="JAUSVR010000005">
    <property type="protein sequence ID" value="MDQ0511209.1"/>
    <property type="molecule type" value="Genomic_DNA"/>
</dbReference>
<dbReference type="InterPro" id="IPR006076">
    <property type="entry name" value="FAD-dep_OxRdtase"/>
</dbReference>